<dbReference type="InterPro" id="IPR044946">
    <property type="entry name" value="Restrct_endonuc_typeI_TRD_sf"/>
</dbReference>
<dbReference type="EC" id="3.1.21.-" evidence="6"/>
<dbReference type="EMBL" id="JAKKUT010000002">
    <property type="protein sequence ID" value="MDG2991087.1"/>
    <property type="molecule type" value="Genomic_DNA"/>
</dbReference>
<evidence type="ECO:0000256" key="4">
    <source>
        <dbReference type="ARBA" id="ARBA00038652"/>
    </source>
</evidence>
<keyword evidence="7" id="KW-1185">Reference proteome</keyword>
<reference evidence="6" key="2">
    <citation type="submission" date="2022-01" db="EMBL/GenBank/DDBJ databases">
        <authorList>
            <person name="Zivanovic Y."/>
            <person name="Moreira D."/>
            <person name="Lopez-Garcia P."/>
        </authorList>
    </citation>
    <scope>NUCLEOTIDE SEQUENCE</scope>
    <source>
        <strain evidence="6">G9</strain>
    </source>
</reference>
<evidence type="ECO:0000256" key="2">
    <source>
        <dbReference type="ARBA" id="ARBA00022747"/>
    </source>
</evidence>
<comment type="caution">
    <text evidence="6">The sequence shown here is derived from an EMBL/GenBank/DDBJ whole genome shotgun (WGS) entry which is preliminary data.</text>
</comment>
<organism evidence="6 7">
    <name type="scientific">Candidatus Synechococcus calcipolaris G9</name>
    <dbReference type="NCBI Taxonomy" id="1497997"/>
    <lineage>
        <taxon>Bacteria</taxon>
        <taxon>Bacillati</taxon>
        <taxon>Cyanobacteriota</taxon>
        <taxon>Cyanophyceae</taxon>
        <taxon>Synechococcales</taxon>
        <taxon>Synechococcaceae</taxon>
        <taxon>Synechococcus</taxon>
    </lineage>
</organism>
<dbReference type="Pfam" id="PF01420">
    <property type="entry name" value="Methylase_S"/>
    <property type="match status" value="1"/>
</dbReference>
<gene>
    <name evidence="6" type="ORF">L3556_09135</name>
</gene>
<dbReference type="Gene3D" id="3.90.220.20">
    <property type="entry name" value="DNA methylase specificity domains"/>
    <property type="match status" value="2"/>
</dbReference>
<dbReference type="CDD" id="cd17253">
    <property type="entry name" value="RMtype1_S_Eco933I-TRD2-CR2_like"/>
    <property type="match status" value="1"/>
</dbReference>
<dbReference type="PANTHER" id="PTHR43140:SF1">
    <property type="entry name" value="TYPE I RESTRICTION ENZYME ECOKI SPECIFICITY SUBUNIT"/>
    <property type="match status" value="1"/>
</dbReference>
<proteinExistence type="inferred from homology"/>
<evidence type="ECO:0000256" key="1">
    <source>
        <dbReference type="ARBA" id="ARBA00010923"/>
    </source>
</evidence>
<dbReference type="CDD" id="cd17260">
    <property type="entry name" value="RMtype1_S_EcoEI-TRD1-CR1_like"/>
    <property type="match status" value="1"/>
</dbReference>
<comment type="similarity">
    <text evidence="1">Belongs to the type-I restriction system S methylase family.</text>
</comment>
<keyword evidence="3" id="KW-0238">DNA-binding</keyword>
<keyword evidence="6" id="KW-0540">Nuclease</keyword>
<dbReference type="GO" id="GO:0004519">
    <property type="term" value="F:endonuclease activity"/>
    <property type="evidence" value="ECO:0007669"/>
    <property type="project" value="UniProtKB-KW"/>
</dbReference>
<name>A0ABT6EZT5_9SYNE</name>
<keyword evidence="6" id="KW-0378">Hydrolase</keyword>
<keyword evidence="6" id="KW-0255">Endonuclease</keyword>
<feature type="domain" description="Type I restriction modification DNA specificity" evidence="5">
    <location>
        <begin position="243"/>
        <end position="427"/>
    </location>
</feature>
<dbReference type="InterPro" id="IPR051212">
    <property type="entry name" value="Type-I_RE_S_subunit"/>
</dbReference>
<dbReference type="SUPFAM" id="SSF116734">
    <property type="entry name" value="DNA methylase specificity domain"/>
    <property type="match status" value="2"/>
</dbReference>
<reference evidence="6" key="1">
    <citation type="journal article" date="2022" name="Genome Biol. Evol.">
        <title>A New Gene Family Diagnostic for Intracellular Biomineralization of Amorphous Ca Carbonates by Cyanobacteria.</title>
        <authorList>
            <person name="Benzerara K."/>
            <person name="Duprat E."/>
            <person name="Bitard-Feildel T."/>
            <person name="Caumes G."/>
            <person name="Cassier-Chauvat C."/>
            <person name="Chauvat F."/>
            <person name="Dezi M."/>
            <person name="Diop S.I."/>
            <person name="Gaschignard G."/>
            <person name="Gorgen S."/>
            <person name="Gugger M."/>
            <person name="Lopez-Garcia P."/>
            <person name="Millet M."/>
            <person name="Skouri-Panet F."/>
            <person name="Moreira D."/>
            <person name="Callebaut I."/>
        </authorList>
    </citation>
    <scope>NUCLEOTIDE SEQUENCE</scope>
    <source>
        <strain evidence="6">G9</strain>
    </source>
</reference>
<dbReference type="InterPro" id="IPR000055">
    <property type="entry name" value="Restrct_endonuc_typeI_TRD"/>
</dbReference>
<protein>
    <submittedName>
        <fullName evidence="6">Restriction endonuclease subunit S</fullName>
        <ecNumber evidence="6">3.1.21.-</ecNumber>
    </submittedName>
</protein>
<sequence>MKLRISRYEQYKESEIDGLVKIPCHWRLERLKFIAEVRSGVAKGRNLSGKKTIELPYLRVANVQENRLELDNISRIEIQLSEEARYSLKPGDVLMTEGGDNDKLGRGAVWKGQIPRCLHQNHVFAVRPFDSENSYWINWMTQTEFLKYFFLSRSKQTTNLASISSTNLKITPIIFPPLHERLAITRYLDTRTAQIDRKIDLLTQKAQRYEELKRAIINETVTRGLDKSVPMKNSGIEWIGKIPEHWEIKRIKDITESDVSVKTPSQLKETDLIEFVPMSNIDENIGRIKEFSFVTLDTVSSGYTKFKNEDVIFAKITPCMENGNVALVKNLRHGIGFGSTEFMVFRSQKELLPKYLHYFFHNILFRKNAEPFMKGTAGQKRITSLYMSTHGFGLPPLDEQKAIAHYLDTKTDQIDQIIQTINTQIEKLKELRKTLINDVVTGKIKVIDN</sequence>
<comment type="subunit">
    <text evidence="4">The methyltransferase is composed of M and S polypeptides.</text>
</comment>
<evidence type="ECO:0000256" key="3">
    <source>
        <dbReference type="ARBA" id="ARBA00023125"/>
    </source>
</evidence>
<dbReference type="GO" id="GO:0016787">
    <property type="term" value="F:hydrolase activity"/>
    <property type="evidence" value="ECO:0007669"/>
    <property type="project" value="UniProtKB-KW"/>
</dbReference>
<dbReference type="RefSeq" id="WP_277866966.1">
    <property type="nucleotide sequence ID" value="NZ_JAKKUT010000002.1"/>
</dbReference>
<evidence type="ECO:0000313" key="6">
    <source>
        <dbReference type="EMBL" id="MDG2991087.1"/>
    </source>
</evidence>
<accession>A0ABT6EZT5</accession>
<evidence type="ECO:0000313" key="7">
    <source>
        <dbReference type="Proteomes" id="UP001154265"/>
    </source>
</evidence>
<keyword evidence="2" id="KW-0680">Restriction system</keyword>
<evidence type="ECO:0000259" key="5">
    <source>
        <dbReference type="Pfam" id="PF01420"/>
    </source>
</evidence>
<dbReference type="Proteomes" id="UP001154265">
    <property type="component" value="Unassembled WGS sequence"/>
</dbReference>
<dbReference type="PANTHER" id="PTHR43140">
    <property type="entry name" value="TYPE-1 RESTRICTION ENZYME ECOKI SPECIFICITY PROTEIN"/>
    <property type="match status" value="1"/>
</dbReference>